<reference evidence="10 11" key="1">
    <citation type="submission" date="2022-12" db="EMBL/GenBank/DDBJ databases">
        <title>Draft genome sequence of Paenibacillus sp. dW9.</title>
        <authorList>
            <person name="Choi E.-W."/>
            <person name="Kim D.-U."/>
        </authorList>
    </citation>
    <scope>NUCLEOTIDE SEQUENCE [LARGE SCALE GENOMIC DNA]</scope>
    <source>
        <strain evidence="11">dW9</strain>
    </source>
</reference>
<dbReference type="InterPro" id="IPR000808">
    <property type="entry name" value="Mrp-like_CS"/>
</dbReference>
<dbReference type="Proteomes" id="UP001527882">
    <property type="component" value="Unassembled WGS sequence"/>
</dbReference>
<dbReference type="SUPFAM" id="SSF117916">
    <property type="entry name" value="Fe-S cluster assembly (FSCA) domain-like"/>
    <property type="match status" value="1"/>
</dbReference>
<proteinExistence type="inferred from homology"/>
<feature type="binding site" evidence="8">
    <location>
        <begin position="119"/>
        <end position="126"/>
    </location>
    <ligand>
        <name>ATP</name>
        <dbReference type="ChEBI" id="CHEBI:30616"/>
    </ligand>
</feature>
<dbReference type="InterPro" id="IPR033756">
    <property type="entry name" value="YlxH/NBP35"/>
</dbReference>
<evidence type="ECO:0000256" key="5">
    <source>
        <dbReference type="ARBA" id="ARBA00022840"/>
    </source>
</evidence>
<sequence length="367" mass="39902">MLTNEKALEALRHVEDPELHRSIVDLNMVRNIKIDGARIGLEVVLTIQGCPLKAKIEQDIEESLRSIGASDISLSFSSMTNEERAALTQSLKKEATTKAGMPKMLRPDSGVTFIAVTSGKGGVGKSTVTINLAAALARLGKKVGILDADIYGFSIPAMMQIRQKPTMIDQTAIPPVSHGIKVMSMGFFAPDNNVVMWRGPMLNKWIRNFLVNTHWGELDYLLLDLPPGTGDVAIDVAAMIPQAKEIIVTTPHNVASFVASRAGAMAMHTKHEILGIVENMSYYENKAGEKNYLFGRGGGETLALQLQTEVIAKIPFAQPEENTGSSVYCEDSLIGEVFSLLAEELVNKDGATGTRLSHHVRQHANLE</sequence>
<dbReference type="Pfam" id="PF01883">
    <property type="entry name" value="FeS_assembly_P"/>
    <property type="match status" value="1"/>
</dbReference>
<evidence type="ECO:0000256" key="3">
    <source>
        <dbReference type="ARBA" id="ARBA00022723"/>
    </source>
</evidence>
<evidence type="ECO:0000256" key="2">
    <source>
        <dbReference type="ARBA" id="ARBA00008205"/>
    </source>
</evidence>
<organism evidence="10 11">
    <name type="scientific">Paenibacillus gyeongsangnamensis</name>
    <dbReference type="NCBI Taxonomy" id="3388067"/>
    <lineage>
        <taxon>Bacteria</taxon>
        <taxon>Bacillati</taxon>
        <taxon>Bacillota</taxon>
        <taxon>Bacilli</taxon>
        <taxon>Bacillales</taxon>
        <taxon>Paenibacillaceae</taxon>
        <taxon>Paenibacillus</taxon>
    </lineage>
</organism>
<keyword evidence="4 8" id="KW-0547">Nucleotide-binding</keyword>
<accession>A0ABT4QA05</accession>
<comment type="function">
    <text evidence="8">Binds and transfers iron-sulfur (Fe-S) clusters to target apoproteins. Can hydrolyze ATP.</text>
</comment>
<keyword evidence="3 8" id="KW-0479">Metal-binding</keyword>
<keyword evidence="8" id="KW-0378">Hydrolase</keyword>
<evidence type="ECO:0000313" key="11">
    <source>
        <dbReference type="Proteomes" id="UP001527882"/>
    </source>
</evidence>
<evidence type="ECO:0000313" key="10">
    <source>
        <dbReference type="EMBL" id="MCZ8513720.1"/>
    </source>
</evidence>
<dbReference type="PANTHER" id="PTHR42961">
    <property type="entry name" value="IRON-SULFUR PROTEIN NUBPL"/>
    <property type="match status" value="1"/>
</dbReference>
<evidence type="ECO:0000256" key="4">
    <source>
        <dbReference type="ARBA" id="ARBA00022741"/>
    </source>
</evidence>
<dbReference type="EMBL" id="JAQAGZ010000009">
    <property type="protein sequence ID" value="MCZ8513720.1"/>
    <property type="molecule type" value="Genomic_DNA"/>
</dbReference>
<dbReference type="PROSITE" id="PS01215">
    <property type="entry name" value="MRP"/>
    <property type="match status" value="1"/>
</dbReference>
<dbReference type="InterPro" id="IPR002744">
    <property type="entry name" value="MIP18-like"/>
</dbReference>
<dbReference type="SUPFAM" id="SSF52540">
    <property type="entry name" value="P-loop containing nucleoside triphosphate hydrolases"/>
    <property type="match status" value="1"/>
</dbReference>
<comment type="similarity">
    <text evidence="8">Belongs to the Mrp/NBP35 ATP-binding proteins family.</text>
</comment>
<comment type="subunit">
    <text evidence="8">Homodimer.</text>
</comment>
<dbReference type="Gene3D" id="3.40.50.300">
    <property type="entry name" value="P-loop containing nucleotide triphosphate hydrolases"/>
    <property type="match status" value="1"/>
</dbReference>
<comment type="similarity">
    <text evidence="2">In the C-terminal section; belongs to the Mrp/NBP35 ATP-binding proteins family.</text>
</comment>
<dbReference type="Pfam" id="PF10609">
    <property type="entry name" value="ParA"/>
    <property type="match status" value="1"/>
</dbReference>
<keyword evidence="11" id="KW-1185">Reference proteome</keyword>
<dbReference type="RefSeq" id="WP_269882244.1">
    <property type="nucleotide sequence ID" value="NZ_JAQAGZ010000009.1"/>
</dbReference>
<keyword evidence="5 8" id="KW-0067">ATP-binding</keyword>
<dbReference type="PANTHER" id="PTHR42961:SF2">
    <property type="entry name" value="IRON-SULFUR PROTEIN NUBPL"/>
    <property type="match status" value="1"/>
</dbReference>
<dbReference type="InterPro" id="IPR019591">
    <property type="entry name" value="Mrp/NBP35_ATP-bd"/>
</dbReference>
<evidence type="ECO:0000259" key="9">
    <source>
        <dbReference type="Pfam" id="PF01883"/>
    </source>
</evidence>
<dbReference type="InterPro" id="IPR034904">
    <property type="entry name" value="FSCA_dom_sf"/>
</dbReference>
<protein>
    <recommendedName>
        <fullName evidence="8">Iron-sulfur cluster carrier protein</fullName>
    </recommendedName>
</protein>
<keyword evidence="6 8" id="KW-0408">Iron</keyword>
<comment type="caution">
    <text evidence="10">The sequence shown here is derived from an EMBL/GenBank/DDBJ whole genome shotgun (WGS) entry which is preliminary data.</text>
</comment>
<evidence type="ECO:0000256" key="6">
    <source>
        <dbReference type="ARBA" id="ARBA00023004"/>
    </source>
</evidence>
<feature type="domain" description="MIP18 family-like" evidence="9">
    <location>
        <begin position="5"/>
        <end position="68"/>
    </location>
</feature>
<evidence type="ECO:0000256" key="8">
    <source>
        <dbReference type="HAMAP-Rule" id="MF_02040"/>
    </source>
</evidence>
<dbReference type="InterPro" id="IPR044304">
    <property type="entry name" value="NUBPL-like"/>
</dbReference>
<evidence type="ECO:0000256" key="1">
    <source>
        <dbReference type="ARBA" id="ARBA00007352"/>
    </source>
</evidence>
<name>A0ABT4QA05_9BACL</name>
<keyword evidence="7 8" id="KW-0411">Iron-sulfur</keyword>
<dbReference type="HAMAP" id="MF_02040">
    <property type="entry name" value="Mrp_NBP35"/>
    <property type="match status" value="1"/>
</dbReference>
<dbReference type="CDD" id="cd02037">
    <property type="entry name" value="Mrp_NBP35"/>
    <property type="match status" value="1"/>
</dbReference>
<comment type="similarity">
    <text evidence="1">In the N-terminal section; belongs to the MIP18 family.</text>
</comment>
<dbReference type="InterPro" id="IPR027417">
    <property type="entry name" value="P-loop_NTPase"/>
</dbReference>
<gene>
    <name evidence="10" type="ORF">O9H85_15025</name>
</gene>
<evidence type="ECO:0000256" key="7">
    <source>
        <dbReference type="ARBA" id="ARBA00023014"/>
    </source>
</evidence>
<dbReference type="Gene3D" id="3.30.300.130">
    <property type="entry name" value="Fe-S cluster assembly (FSCA)"/>
    <property type="match status" value="1"/>
</dbReference>